<dbReference type="RefSeq" id="WP_253887521.1">
    <property type="nucleotide sequence ID" value="NZ_BAAAVB010000009.1"/>
</dbReference>
<evidence type="ECO:0000313" key="2">
    <source>
        <dbReference type="Proteomes" id="UP001205185"/>
    </source>
</evidence>
<name>A0ABT1ID60_9PSEU</name>
<sequence length="215" mass="23716">MVIQKDLYREWTTPGEKIRVALGARGRTVGSRIGGVVRAPHPAPADAPETRWIDRKYPDPAEFTASGRYDGHEWADDDSLGWWADADAAGQDSALAADALAIGQGEIGLAITDRRIAIIFPEILLVSTLEARKAAAKDRGLVGQALATAGTYLDNSHQWSFRDKVYSVWETDVHRVAVWDQVLVGRGIPAPEVLRVRFHDGSVLYARIQKYDLIE</sequence>
<protein>
    <submittedName>
        <fullName evidence="1">Uncharacterized protein</fullName>
    </submittedName>
</protein>
<reference evidence="1 2" key="1">
    <citation type="submission" date="2022-06" db="EMBL/GenBank/DDBJ databases">
        <title>Genomic Encyclopedia of Archaeal and Bacterial Type Strains, Phase II (KMG-II): from individual species to whole genera.</title>
        <authorList>
            <person name="Goeker M."/>
        </authorList>
    </citation>
    <scope>NUCLEOTIDE SEQUENCE [LARGE SCALE GENOMIC DNA]</scope>
    <source>
        <strain evidence="1 2">DSM 44255</strain>
    </source>
</reference>
<evidence type="ECO:0000313" key="1">
    <source>
        <dbReference type="EMBL" id="MCP2270562.1"/>
    </source>
</evidence>
<dbReference type="Proteomes" id="UP001205185">
    <property type="component" value="Unassembled WGS sequence"/>
</dbReference>
<dbReference type="EMBL" id="JAMTCO010000007">
    <property type="protein sequence ID" value="MCP2270562.1"/>
    <property type="molecule type" value="Genomic_DNA"/>
</dbReference>
<keyword evidence="2" id="KW-1185">Reference proteome</keyword>
<comment type="caution">
    <text evidence="1">The sequence shown here is derived from an EMBL/GenBank/DDBJ whole genome shotgun (WGS) entry which is preliminary data.</text>
</comment>
<proteinExistence type="predicted"/>
<accession>A0ABT1ID60</accession>
<gene>
    <name evidence="1" type="ORF">LV75_003063</name>
</gene>
<organism evidence="1 2">
    <name type="scientific">Actinokineospora diospyrosa</name>
    <dbReference type="NCBI Taxonomy" id="103728"/>
    <lineage>
        <taxon>Bacteria</taxon>
        <taxon>Bacillati</taxon>
        <taxon>Actinomycetota</taxon>
        <taxon>Actinomycetes</taxon>
        <taxon>Pseudonocardiales</taxon>
        <taxon>Pseudonocardiaceae</taxon>
        <taxon>Actinokineospora</taxon>
    </lineage>
</organism>